<comment type="subcellular location">
    <subcellularLocation>
        <location evidence="1">Cell membrane</location>
        <topology evidence="1">Multi-pass membrane protein</topology>
    </subcellularLocation>
</comment>
<dbReference type="AlphaFoldDB" id="A0AAW7JG41"/>
<evidence type="ECO:0000256" key="3">
    <source>
        <dbReference type="ARBA" id="ARBA00022475"/>
    </source>
</evidence>
<keyword evidence="7 8" id="KW-0472">Membrane</keyword>
<keyword evidence="11" id="KW-1185">Reference proteome</keyword>
<feature type="transmembrane region" description="Helical" evidence="8">
    <location>
        <begin position="12"/>
        <end position="39"/>
    </location>
</feature>
<keyword evidence="3" id="KW-1003">Cell membrane</keyword>
<keyword evidence="5" id="KW-0133">Cell shape</keyword>
<keyword evidence="6 8" id="KW-1133">Transmembrane helix</keyword>
<feature type="transmembrane region" description="Helical" evidence="8">
    <location>
        <begin position="139"/>
        <end position="160"/>
    </location>
</feature>
<dbReference type="Proteomes" id="UP001168478">
    <property type="component" value="Unassembled WGS sequence"/>
</dbReference>
<dbReference type="EMBL" id="JAUEIF010000003">
    <property type="protein sequence ID" value="MDN0024844.1"/>
    <property type="molecule type" value="Genomic_DNA"/>
</dbReference>
<comment type="similarity">
    <text evidence="2">Belongs to the MreD family.</text>
</comment>
<dbReference type="InterPro" id="IPR007227">
    <property type="entry name" value="Cell_shape_determining_MreD"/>
</dbReference>
<feature type="transmembrane region" description="Helical" evidence="8">
    <location>
        <begin position="51"/>
        <end position="67"/>
    </location>
</feature>
<gene>
    <name evidence="10" type="primary">mreD</name>
    <name evidence="9" type="ORF">QVN81_04285</name>
    <name evidence="10" type="ORF">QVN84_04820</name>
</gene>
<dbReference type="GO" id="GO:0005886">
    <property type="term" value="C:plasma membrane"/>
    <property type="evidence" value="ECO:0007669"/>
    <property type="project" value="UniProtKB-SubCell"/>
</dbReference>
<evidence type="ECO:0000256" key="6">
    <source>
        <dbReference type="ARBA" id="ARBA00022989"/>
    </source>
</evidence>
<sequence>MNLDWVKTLSFFIVLLLVQVLVFNHIHLFGYATPLLYVYFVLPARRGFPKWALLLWAFLLGLSVDVFSNTPGLAAASMTLVALIQPYLLELFVPRDSPDDLKPSFRSLGAAKYMFYTFILVFVYSVVFFSLEIFSFFNWLQWLASAGGSMLLTLVLVWVIENLVKRE</sequence>
<dbReference type="Proteomes" id="UP001167831">
    <property type="component" value="Unassembled WGS sequence"/>
</dbReference>
<name>A0AAW7JG41_9BACT</name>
<keyword evidence="4 8" id="KW-0812">Transmembrane</keyword>
<reference evidence="10" key="1">
    <citation type="submission" date="2023-06" db="EMBL/GenBank/DDBJ databases">
        <authorList>
            <person name="Zeman M."/>
            <person name="Kubasova T."/>
            <person name="Jahodarova E."/>
            <person name="Nykrynova M."/>
            <person name="Rychlik I."/>
        </authorList>
    </citation>
    <scope>NUCLEOTIDE SEQUENCE</scope>
    <source>
        <strain evidence="10">ET15</strain>
        <strain evidence="9">ET37</strain>
    </source>
</reference>
<feature type="transmembrane region" description="Helical" evidence="8">
    <location>
        <begin position="113"/>
        <end position="133"/>
    </location>
</feature>
<reference evidence="10" key="2">
    <citation type="submission" date="2023-08" db="EMBL/GenBank/DDBJ databases">
        <title>Identification and characterization of horizontal gene transfer across gut microbiota members of farm animals based on homology search.</title>
        <authorList>
            <person name="Schwarzerova J."/>
            <person name="Nykrynova M."/>
            <person name="Jureckova K."/>
            <person name="Cejkova D."/>
            <person name="Rychlik I."/>
        </authorList>
    </citation>
    <scope>NUCLEOTIDE SEQUENCE</scope>
    <source>
        <strain evidence="10">ET15</strain>
        <strain evidence="9">ET37</strain>
    </source>
</reference>
<dbReference type="NCBIfam" id="TIGR03426">
    <property type="entry name" value="shape_MreD"/>
    <property type="match status" value="1"/>
</dbReference>
<organism evidence="10 12">
    <name type="scientific">Leyella lascolaii</name>
    <dbReference type="NCBI Taxonomy" id="1776379"/>
    <lineage>
        <taxon>Bacteria</taxon>
        <taxon>Pseudomonadati</taxon>
        <taxon>Bacteroidota</taxon>
        <taxon>Bacteroidia</taxon>
        <taxon>Bacteroidales</taxon>
        <taxon>Prevotellaceae</taxon>
        <taxon>Leyella</taxon>
    </lineage>
</organism>
<evidence type="ECO:0000313" key="11">
    <source>
        <dbReference type="Proteomes" id="UP001167831"/>
    </source>
</evidence>
<evidence type="ECO:0000256" key="7">
    <source>
        <dbReference type="ARBA" id="ARBA00023136"/>
    </source>
</evidence>
<evidence type="ECO:0000256" key="5">
    <source>
        <dbReference type="ARBA" id="ARBA00022960"/>
    </source>
</evidence>
<evidence type="ECO:0000313" key="9">
    <source>
        <dbReference type="EMBL" id="MDN0022245.1"/>
    </source>
</evidence>
<evidence type="ECO:0000256" key="8">
    <source>
        <dbReference type="SAM" id="Phobius"/>
    </source>
</evidence>
<dbReference type="RefSeq" id="WP_021992228.1">
    <property type="nucleotide sequence ID" value="NZ_JAUEIE010000003.1"/>
</dbReference>
<protein>
    <submittedName>
        <fullName evidence="10">Rod shape-determining protein MreD</fullName>
    </submittedName>
</protein>
<comment type="caution">
    <text evidence="10">The sequence shown here is derived from an EMBL/GenBank/DDBJ whole genome shotgun (WGS) entry which is preliminary data.</text>
</comment>
<evidence type="ECO:0000313" key="10">
    <source>
        <dbReference type="EMBL" id="MDN0024844.1"/>
    </source>
</evidence>
<evidence type="ECO:0000313" key="12">
    <source>
        <dbReference type="Proteomes" id="UP001168478"/>
    </source>
</evidence>
<evidence type="ECO:0000256" key="4">
    <source>
        <dbReference type="ARBA" id="ARBA00022692"/>
    </source>
</evidence>
<accession>A0AAW7JG41</accession>
<dbReference type="EMBL" id="JAUEIE010000003">
    <property type="protein sequence ID" value="MDN0022245.1"/>
    <property type="molecule type" value="Genomic_DNA"/>
</dbReference>
<evidence type="ECO:0000256" key="1">
    <source>
        <dbReference type="ARBA" id="ARBA00004651"/>
    </source>
</evidence>
<proteinExistence type="inferred from homology"/>
<evidence type="ECO:0000256" key="2">
    <source>
        <dbReference type="ARBA" id="ARBA00007776"/>
    </source>
</evidence>
<dbReference type="GO" id="GO:0008360">
    <property type="term" value="P:regulation of cell shape"/>
    <property type="evidence" value="ECO:0007669"/>
    <property type="project" value="UniProtKB-KW"/>
</dbReference>